<dbReference type="EMBL" id="VYQF01000005">
    <property type="protein sequence ID" value="KAA9037575.1"/>
    <property type="molecule type" value="Genomic_DNA"/>
</dbReference>
<dbReference type="AlphaFoldDB" id="A0A5J5IEX6"/>
<comment type="caution">
    <text evidence="3">The sequence shown here is derived from an EMBL/GenBank/DDBJ whole genome shotgun (WGS) entry which is preliminary data.</text>
</comment>
<feature type="domain" description="Aminotransferase class V" evidence="2">
    <location>
        <begin position="23"/>
        <end position="374"/>
    </location>
</feature>
<keyword evidence="4" id="KW-1185">Reference proteome</keyword>
<dbReference type="InterPro" id="IPR000192">
    <property type="entry name" value="Aminotrans_V_dom"/>
</dbReference>
<evidence type="ECO:0000313" key="3">
    <source>
        <dbReference type="EMBL" id="KAA9037575.1"/>
    </source>
</evidence>
<dbReference type="SUPFAM" id="SSF53383">
    <property type="entry name" value="PLP-dependent transferases"/>
    <property type="match status" value="1"/>
</dbReference>
<dbReference type="Gene3D" id="3.90.1150.10">
    <property type="entry name" value="Aspartate Aminotransferase, domain 1"/>
    <property type="match status" value="1"/>
</dbReference>
<dbReference type="PROSITE" id="PS51257">
    <property type="entry name" value="PROKAR_LIPOPROTEIN"/>
    <property type="match status" value="1"/>
</dbReference>
<dbReference type="GO" id="GO:0008483">
    <property type="term" value="F:transaminase activity"/>
    <property type="evidence" value="ECO:0007669"/>
    <property type="project" value="UniProtKB-KW"/>
</dbReference>
<dbReference type="Pfam" id="PF00266">
    <property type="entry name" value="Aminotran_5"/>
    <property type="match status" value="1"/>
</dbReference>
<dbReference type="PANTHER" id="PTHR43092:SF2">
    <property type="entry name" value="HERCYNYLCYSTEINE SULFOXIDE LYASE"/>
    <property type="match status" value="1"/>
</dbReference>
<accession>A0A5J5IEX6</accession>
<name>A0A5J5IEX6_9BACT</name>
<reference evidence="3 4" key="1">
    <citation type="submission" date="2019-09" db="EMBL/GenBank/DDBJ databases">
        <title>Draft genome sequence of Ginsengibacter sp. BR5-29.</title>
        <authorList>
            <person name="Im W.-T."/>
        </authorList>
    </citation>
    <scope>NUCLEOTIDE SEQUENCE [LARGE SCALE GENOMIC DNA]</scope>
    <source>
        <strain evidence="3 4">BR5-29</strain>
    </source>
</reference>
<dbReference type="InterPro" id="IPR015424">
    <property type="entry name" value="PyrdxlP-dep_Trfase"/>
</dbReference>
<evidence type="ECO:0000259" key="2">
    <source>
        <dbReference type="Pfam" id="PF00266"/>
    </source>
</evidence>
<dbReference type="Proteomes" id="UP000326903">
    <property type="component" value="Unassembled WGS sequence"/>
</dbReference>
<keyword evidence="3" id="KW-0808">Transferase</keyword>
<evidence type="ECO:0000256" key="1">
    <source>
        <dbReference type="ARBA" id="ARBA00022898"/>
    </source>
</evidence>
<dbReference type="Gene3D" id="3.40.640.10">
    <property type="entry name" value="Type I PLP-dependent aspartate aminotransferase-like (Major domain)"/>
    <property type="match status" value="1"/>
</dbReference>
<gene>
    <name evidence="3" type="ORF">FW778_15890</name>
</gene>
<keyword evidence="1" id="KW-0663">Pyridoxal phosphate</keyword>
<proteinExistence type="predicted"/>
<dbReference type="RefSeq" id="WP_150415810.1">
    <property type="nucleotide sequence ID" value="NZ_VYQF01000005.1"/>
</dbReference>
<dbReference type="PANTHER" id="PTHR43092">
    <property type="entry name" value="L-CYSTEINE DESULFHYDRASE"/>
    <property type="match status" value="1"/>
</dbReference>
<protein>
    <submittedName>
        <fullName evidence="3">Aminotransferase class V-fold PLP-dependent enzyme</fullName>
    </submittedName>
</protein>
<sequence length="390" mass="44555">MQSNYLKSQFLLKEGITYLNFGAFGACPKPVFERYQQYQLELEQEPTQFITVNGLQYLRQSREALAAFLNCNSDDVVYVTNPSYGVNIVAKSFPLKEGDEVLTSNLEYGACDRTWSYYCEKKGAKYVRQEIKFPIQSKEDFIEQFLNGLTSKTRIVFLSHITSSTGLRLPIEEICAIAKQKGLITFVDGAHAPGQLPINLGTLNVDFYTGACHKWMLTPKGSSFLYVKKELQNLCDPLLISWGYKSARPSHSQFLDYHQLQGTRDFSAFLTVPAAIGFMKENNWSEVAQNCRAIAMSNADRFRDLLKTEPLHNSKGDFIFQMCSTLIKTKQPEQLHQLLFVKYNIEIPVMQHNNMTLLRYSIQAFNSQQDLDILYNALEDIIKTTNLVDL</sequence>
<evidence type="ECO:0000313" key="4">
    <source>
        <dbReference type="Proteomes" id="UP000326903"/>
    </source>
</evidence>
<keyword evidence="3" id="KW-0032">Aminotransferase</keyword>
<dbReference type="InterPro" id="IPR015422">
    <property type="entry name" value="PyrdxlP-dep_Trfase_small"/>
</dbReference>
<dbReference type="InterPro" id="IPR015421">
    <property type="entry name" value="PyrdxlP-dep_Trfase_major"/>
</dbReference>
<organism evidence="3 4">
    <name type="scientific">Ginsengibacter hankyongi</name>
    <dbReference type="NCBI Taxonomy" id="2607284"/>
    <lineage>
        <taxon>Bacteria</taxon>
        <taxon>Pseudomonadati</taxon>
        <taxon>Bacteroidota</taxon>
        <taxon>Chitinophagia</taxon>
        <taxon>Chitinophagales</taxon>
        <taxon>Chitinophagaceae</taxon>
        <taxon>Ginsengibacter</taxon>
    </lineage>
</organism>